<dbReference type="STRING" id="391625.PPSIR1_35747"/>
<keyword evidence="3" id="KW-1185">Reference proteome</keyword>
<gene>
    <name evidence="2" type="ORF">PPSIR1_35747</name>
</gene>
<evidence type="ECO:0008006" key="4">
    <source>
        <dbReference type="Google" id="ProtNLM"/>
    </source>
</evidence>
<protein>
    <recommendedName>
        <fullName evidence="4">Lipoprotein</fullName>
    </recommendedName>
</protein>
<sequence>MRAWRGRSLAALGLAWATSGCVGIVPDDIGIADEGSDDAAGETEGEAGGETGMNEGTTGDGEDEQGEGTDGSTEEGMGTEEGTTTSGEETTGTGADDMDSGPQEDTTGGEMGQCEALAGDELDVGPNAIDIGDADILDNECSEPSPDAVFSFFPEADTAYSFSLDAEFTGAMVLADENCWLLEEDQCGSADLAIEAGPFDTSPIFVILEGAAASSATLTIEPL</sequence>
<organism evidence="2 3">
    <name type="scientific">Plesiocystis pacifica SIR-1</name>
    <dbReference type="NCBI Taxonomy" id="391625"/>
    <lineage>
        <taxon>Bacteria</taxon>
        <taxon>Pseudomonadati</taxon>
        <taxon>Myxococcota</taxon>
        <taxon>Polyangia</taxon>
        <taxon>Nannocystales</taxon>
        <taxon>Nannocystaceae</taxon>
        <taxon>Plesiocystis</taxon>
    </lineage>
</organism>
<dbReference type="RefSeq" id="WP_006970677.1">
    <property type="nucleotide sequence ID" value="NZ_ABCS01000013.1"/>
</dbReference>
<reference evidence="2 3" key="1">
    <citation type="submission" date="2007-06" db="EMBL/GenBank/DDBJ databases">
        <authorList>
            <person name="Shimkets L."/>
            <person name="Ferriera S."/>
            <person name="Johnson J."/>
            <person name="Kravitz S."/>
            <person name="Beeson K."/>
            <person name="Sutton G."/>
            <person name="Rogers Y.-H."/>
            <person name="Friedman R."/>
            <person name="Frazier M."/>
            <person name="Venter J.C."/>
        </authorList>
    </citation>
    <scope>NUCLEOTIDE SEQUENCE [LARGE SCALE GENOMIC DNA]</scope>
    <source>
        <strain evidence="2 3">SIR-1</strain>
    </source>
</reference>
<dbReference type="PROSITE" id="PS51257">
    <property type="entry name" value="PROKAR_LIPOPROTEIN"/>
    <property type="match status" value="1"/>
</dbReference>
<dbReference type="AlphaFoldDB" id="A6G1S8"/>
<evidence type="ECO:0000256" key="1">
    <source>
        <dbReference type="SAM" id="MobiDB-lite"/>
    </source>
</evidence>
<evidence type="ECO:0000313" key="3">
    <source>
        <dbReference type="Proteomes" id="UP000005801"/>
    </source>
</evidence>
<comment type="caution">
    <text evidence="2">The sequence shown here is derived from an EMBL/GenBank/DDBJ whole genome shotgun (WGS) entry which is preliminary data.</text>
</comment>
<dbReference type="Proteomes" id="UP000005801">
    <property type="component" value="Unassembled WGS sequence"/>
</dbReference>
<dbReference type="EMBL" id="ABCS01000013">
    <property type="protein sequence ID" value="EDM80118.1"/>
    <property type="molecule type" value="Genomic_DNA"/>
</dbReference>
<name>A6G1S8_9BACT</name>
<feature type="compositionally biased region" description="Acidic residues" evidence="1">
    <location>
        <begin position="30"/>
        <end position="47"/>
    </location>
</feature>
<evidence type="ECO:0000313" key="2">
    <source>
        <dbReference type="EMBL" id="EDM80118.1"/>
    </source>
</evidence>
<accession>A6G1S8</accession>
<feature type="compositionally biased region" description="Low complexity" evidence="1">
    <location>
        <begin position="70"/>
        <end position="95"/>
    </location>
</feature>
<proteinExistence type="predicted"/>
<feature type="region of interest" description="Disordered" evidence="1">
    <location>
        <begin position="25"/>
        <end position="111"/>
    </location>
</feature>